<feature type="transmembrane region" description="Helical" evidence="5">
    <location>
        <begin position="125"/>
        <end position="143"/>
    </location>
</feature>
<gene>
    <name evidence="6" type="ordered locus">Sterm_1005</name>
</gene>
<keyword evidence="2 5" id="KW-0812">Transmembrane</keyword>
<comment type="subcellular location">
    <subcellularLocation>
        <location evidence="1">Membrane</location>
        <topology evidence="1">Multi-pass membrane protein</topology>
    </subcellularLocation>
</comment>
<dbReference type="AlphaFoldDB" id="D1AFI8"/>
<evidence type="ECO:0000313" key="7">
    <source>
        <dbReference type="Proteomes" id="UP000000845"/>
    </source>
</evidence>
<evidence type="ECO:0000256" key="1">
    <source>
        <dbReference type="ARBA" id="ARBA00004141"/>
    </source>
</evidence>
<dbReference type="EMBL" id="CP001739">
    <property type="protein sequence ID" value="ACZ07873.1"/>
    <property type="molecule type" value="Genomic_DNA"/>
</dbReference>
<accession>D1AFI8</accession>
<feature type="transmembrane region" description="Helical" evidence="5">
    <location>
        <begin position="65"/>
        <end position="83"/>
    </location>
</feature>
<evidence type="ECO:0000256" key="2">
    <source>
        <dbReference type="ARBA" id="ARBA00022692"/>
    </source>
</evidence>
<evidence type="ECO:0000256" key="3">
    <source>
        <dbReference type="ARBA" id="ARBA00022989"/>
    </source>
</evidence>
<feature type="transmembrane region" description="Helical" evidence="5">
    <location>
        <begin position="90"/>
        <end position="110"/>
    </location>
</feature>
<reference evidence="7" key="1">
    <citation type="submission" date="2009-09" db="EMBL/GenBank/DDBJ databases">
        <title>The complete chromosome of Sebaldella termitidis ATCC 33386.</title>
        <authorList>
            <consortium name="US DOE Joint Genome Institute (JGI-PGF)"/>
            <person name="Lucas S."/>
            <person name="Copeland A."/>
            <person name="Lapidus A."/>
            <person name="Glavina del Rio T."/>
            <person name="Dalin E."/>
            <person name="Tice H."/>
            <person name="Bruce D."/>
            <person name="Goodwin L."/>
            <person name="Pitluck S."/>
            <person name="Kyrpides N."/>
            <person name="Mavromatis K."/>
            <person name="Ivanova N."/>
            <person name="Mikhailova N."/>
            <person name="Sims D."/>
            <person name="Meincke L."/>
            <person name="Brettin T."/>
            <person name="Detter J.C."/>
            <person name="Han C."/>
            <person name="Larimer F."/>
            <person name="Land M."/>
            <person name="Hauser L."/>
            <person name="Markowitz V."/>
            <person name="Cheng J.F."/>
            <person name="Hugenholtz P."/>
            <person name="Woyke T."/>
            <person name="Wu D."/>
            <person name="Eisen J.A."/>
        </authorList>
    </citation>
    <scope>NUCLEOTIDE SEQUENCE [LARGE SCALE GENOMIC DNA]</scope>
    <source>
        <strain evidence="7">ATCC 33386 / NCTC 11300</strain>
    </source>
</reference>
<dbReference type="KEGG" id="str:Sterm_1005"/>
<organism evidence="6 7">
    <name type="scientific">Sebaldella termitidis (strain ATCC 33386 / NCTC 11300)</name>
    <dbReference type="NCBI Taxonomy" id="526218"/>
    <lineage>
        <taxon>Bacteria</taxon>
        <taxon>Fusobacteriati</taxon>
        <taxon>Fusobacteriota</taxon>
        <taxon>Fusobacteriia</taxon>
        <taxon>Fusobacteriales</taxon>
        <taxon>Leptotrichiaceae</taxon>
        <taxon>Sebaldella</taxon>
    </lineage>
</organism>
<dbReference type="eggNOG" id="COG0619">
    <property type="taxonomic scope" value="Bacteria"/>
</dbReference>
<proteinExistence type="predicted"/>
<dbReference type="InterPro" id="IPR003339">
    <property type="entry name" value="ABC/ECF_trnsptr_transmembrane"/>
</dbReference>
<keyword evidence="3 5" id="KW-1133">Transmembrane helix</keyword>
<dbReference type="GO" id="GO:0043190">
    <property type="term" value="C:ATP-binding cassette (ABC) transporter complex"/>
    <property type="evidence" value="ECO:0007669"/>
    <property type="project" value="TreeGrafter"/>
</dbReference>
<keyword evidence="4 5" id="KW-0472">Membrane</keyword>
<reference evidence="6 7" key="2">
    <citation type="journal article" date="2010" name="Stand. Genomic Sci.">
        <title>Complete genome sequence of Sebaldella termitidis type strain (NCTC 11300).</title>
        <authorList>
            <person name="Harmon-Smith M."/>
            <person name="Celia L."/>
            <person name="Chertkov O."/>
            <person name="Lapidus A."/>
            <person name="Copeland A."/>
            <person name="Glavina Del Rio T."/>
            <person name="Nolan M."/>
            <person name="Lucas S."/>
            <person name="Tice H."/>
            <person name="Cheng J.F."/>
            <person name="Han C."/>
            <person name="Detter J.C."/>
            <person name="Bruce D."/>
            <person name="Goodwin L."/>
            <person name="Pitluck S."/>
            <person name="Pati A."/>
            <person name="Liolios K."/>
            <person name="Ivanova N."/>
            <person name="Mavromatis K."/>
            <person name="Mikhailova N."/>
            <person name="Chen A."/>
            <person name="Palaniappan K."/>
            <person name="Land M."/>
            <person name="Hauser L."/>
            <person name="Chang Y.J."/>
            <person name="Jeffries C.D."/>
            <person name="Brettin T."/>
            <person name="Goker M."/>
            <person name="Beck B."/>
            <person name="Bristow J."/>
            <person name="Eisen J.A."/>
            <person name="Markowitz V."/>
            <person name="Hugenholtz P."/>
            <person name="Kyrpides N.C."/>
            <person name="Klenk H.P."/>
            <person name="Chen F."/>
        </authorList>
    </citation>
    <scope>NUCLEOTIDE SEQUENCE [LARGE SCALE GENOMIC DNA]</scope>
    <source>
        <strain evidence="7">ATCC 33386 / NCTC 11300</strain>
    </source>
</reference>
<dbReference type="CDD" id="cd16914">
    <property type="entry name" value="EcfT"/>
    <property type="match status" value="1"/>
</dbReference>
<keyword evidence="7" id="KW-1185">Reference proteome</keyword>
<dbReference type="Pfam" id="PF02361">
    <property type="entry name" value="CbiQ"/>
    <property type="match status" value="1"/>
</dbReference>
<dbReference type="GO" id="GO:0006824">
    <property type="term" value="P:cobalt ion transport"/>
    <property type="evidence" value="ECO:0007669"/>
    <property type="project" value="TreeGrafter"/>
</dbReference>
<sequence>MLIDKISYANSLKDVNPLEKFILSAGVLVFLLMTKEKTVFIMNFVIFNFIILFIMKVSAGKLLKLYSIPAVFILTTLIPMFLIKGDITMLLLRAFASLSAAYFLVCSTPAADLDYIFEKLRFPKIFREMFLLIYRYIFVLFDIKDQIITAQKSRSGYVNYRTSKRSFGILLISILRKTYYYSRNSVKAVEARLGNEFIFYQRRYNKPGKEVVFIITILLINLFLVVWYA</sequence>
<protein>
    <submittedName>
        <fullName evidence="6">Cobalt transport protein</fullName>
    </submittedName>
</protein>
<dbReference type="PANTHER" id="PTHR43723:SF1">
    <property type="entry name" value="COBALT TRANSPORT PROTEIN CBIQ"/>
    <property type="match status" value="1"/>
</dbReference>
<evidence type="ECO:0000313" key="6">
    <source>
        <dbReference type="EMBL" id="ACZ07873.1"/>
    </source>
</evidence>
<feature type="transmembrane region" description="Helical" evidence="5">
    <location>
        <begin position="211"/>
        <end position="228"/>
    </location>
</feature>
<dbReference type="RefSeq" id="WP_012860469.1">
    <property type="nucleotide sequence ID" value="NC_013517.1"/>
</dbReference>
<dbReference type="HOGENOM" id="CLU_056469_5_0_0"/>
<feature type="transmembrane region" description="Helical" evidence="5">
    <location>
        <begin position="15"/>
        <end position="33"/>
    </location>
</feature>
<evidence type="ECO:0000256" key="4">
    <source>
        <dbReference type="ARBA" id="ARBA00023136"/>
    </source>
</evidence>
<dbReference type="Proteomes" id="UP000000845">
    <property type="component" value="Chromosome"/>
</dbReference>
<dbReference type="STRING" id="526218.Sterm_1005"/>
<name>D1AFI8_SEBTE</name>
<dbReference type="InterPro" id="IPR052770">
    <property type="entry name" value="Cobalt_transport_CbiQ"/>
</dbReference>
<feature type="transmembrane region" description="Helical" evidence="5">
    <location>
        <begin position="40"/>
        <end position="59"/>
    </location>
</feature>
<dbReference type="PANTHER" id="PTHR43723">
    <property type="entry name" value="COBALT TRANSPORT PROTEIN CBIQ"/>
    <property type="match status" value="1"/>
</dbReference>
<evidence type="ECO:0000256" key="5">
    <source>
        <dbReference type="SAM" id="Phobius"/>
    </source>
</evidence>